<dbReference type="SUPFAM" id="SSF53822">
    <property type="entry name" value="Periplasmic binding protein-like I"/>
    <property type="match status" value="1"/>
</dbReference>
<dbReference type="Pfam" id="PF13458">
    <property type="entry name" value="Peripla_BP_6"/>
    <property type="match status" value="1"/>
</dbReference>
<proteinExistence type="predicted"/>
<feature type="non-terminal residue" evidence="3">
    <location>
        <position position="285"/>
    </location>
</feature>
<dbReference type="PANTHER" id="PTHR30483:SF6">
    <property type="entry name" value="PERIPLASMIC BINDING PROTEIN OF ABC TRANSPORTER FOR NATURAL AMINO ACIDS"/>
    <property type="match status" value="1"/>
</dbReference>
<evidence type="ECO:0000313" key="3">
    <source>
        <dbReference type="EMBL" id="SVB77874.1"/>
    </source>
</evidence>
<reference evidence="3" key="1">
    <citation type="submission" date="2018-05" db="EMBL/GenBank/DDBJ databases">
        <authorList>
            <person name="Lanie J.A."/>
            <person name="Ng W.-L."/>
            <person name="Kazmierczak K.M."/>
            <person name="Andrzejewski T.M."/>
            <person name="Davidsen T.M."/>
            <person name="Wayne K.J."/>
            <person name="Tettelin H."/>
            <person name="Glass J.I."/>
            <person name="Rusch D."/>
            <person name="Podicherti R."/>
            <person name="Tsui H.-C.T."/>
            <person name="Winkler M.E."/>
        </authorList>
    </citation>
    <scope>NUCLEOTIDE SEQUENCE</scope>
</reference>
<evidence type="ECO:0000259" key="2">
    <source>
        <dbReference type="Pfam" id="PF13458"/>
    </source>
</evidence>
<dbReference type="Gene3D" id="3.40.50.2300">
    <property type="match status" value="1"/>
</dbReference>
<name>A0A382GSQ7_9ZZZZ</name>
<protein>
    <recommendedName>
        <fullName evidence="2">Leucine-binding protein domain-containing protein</fullName>
    </recommendedName>
</protein>
<sequence>MIKKLFLESNFLFFLRKQNFSLVVALVLFFVLTIAGCESKIEDLIGMETSEESVVDEETDAVVESTNVEKKFSKIEEKTLLLEDPEIEKTILKKDELRVGLLLPLSGSDSFLGNALLKSAQMAIFDNKNDEIYLYPLDTKGNPQGARKAAEKAIEHDVHIIIGPVFSNSVFAISEIMKERNIPIIALSTDKKVSGDGVYLMGFMPDDPINTIVAYAADQGCKDLGAVIPNNNYGKVVYQILEESSATNNISFTKKIFIDPQSKDFSEEIKKFSNYPLRHAALLER</sequence>
<evidence type="ECO:0000256" key="1">
    <source>
        <dbReference type="ARBA" id="ARBA00022729"/>
    </source>
</evidence>
<dbReference type="EMBL" id="UINC01057088">
    <property type="protein sequence ID" value="SVB77874.1"/>
    <property type="molecule type" value="Genomic_DNA"/>
</dbReference>
<dbReference type="InterPro" id="IPR028081">
    <property type="entry name" value="Leu-bd"/>
</dbReference>
<dbReference type="InterPro" id="IPR051010">
    <property type="entry name" value="BCAA_transport"/>
</dbReference>
<dbReference type="AlphaFoldDB" id="A0A382GSQ7"/>
<dbReference type="InterPro" id="IPR028082">
    <property type="entry name" value="Peripla_BP_I"/>
</dbReference>
<feature type="domain" description="Leucine-binding protein" evidence="2">
    <location>
        <begin position="97"/>
        <end position="272"/>
    </location>
</feature>
<organism evidence="3">
    <name type="scientific">marine metagenome</name>
    <dbReference type="NCBI Taxonomy" id="408172"/>
    <lineage>
        <taxon>unclassified sequences</taxon>
        <taxon>metagenomes</taxon>
        <taxon>ecological metagenomes</taxon>
    </lineage>
</organism>
<gene>
    <name evidence="3" type="ORF">METZ01_LOCUS230728</name>
</gene>
<accession>A0A382GSQ7</accession>
<keyword evidence="1" id="KW-0732">Signal</keyword>
<dbReference type="PANTHER" id="PTHR30483">
    <property type="entry name" value="LEUCINE-SPECIFIC-BINDING PROTEIN"/>
    <property type="match status" value="1"/>
</dbReference>
<dbReference type="CDD" id="cd06339">
    <property type="entry name" value="PBP1_YraM_LppC_lipoprotein-like"/>
    <property type="match status" value="1"/>
</dbReference>